<dbReference type="STRING" id="187101.VC03_03630"/>
<proteinExistence type="predicted"/>
<organism evidence="1 2">
    <name type="scientific">Sneathia vaginalis</name>
    <dbReference type="NCBI Taxonomy" id="187101"/>
    <lineage>
        <taxon>Bacteria</taxon>
        <taxon>Fusobacteriati</taxon>
        <taxon>Fusobacteriota</taxon>
        <taxon>Fusobacteriia</taxon>
        <taxon>Fusobacteriales</taxon>
        <taxon>Leptotrichiaceae</taxon>
        <taxon>Sneathia</taxon>
    </lineage>
</organism>
<name>A0A0E3ZCE4_9FUSO</name>
<dbReference type="HOGENOM" id="CLU_939748_0_0_0"/>
<dbReference type="KEGG" id="sns:VC03_03630"/>
<gene>
    <name evidence="1" type="ORF">VC03_03630</name>
</gene>
<accession>A0A0E3ZCE4</accession>
<dbReference type="Proteomes" id="UP000033103">
    <property type="component" value="Chromosome"/>
</dbReference>
<dbReference type="RefSeq" id="WP_046328711.1">
    <property type="nucleotide sequence ID" value="NZ_CP011280.1"/>
</dbReference>
<dbReference type="EMBL" id="CP011280">
    <property type="protein sequence ID" value="AKC95605.1"/>
    <property type="molecule type" value="Genomic_DNA"/>
</dbReference>
<evidence type="ECO:0000313" key="2">
    <source>
        <dbReference type="Proteomes" id="UP000033103"/>
    </source>
</evidence>
<protein>
    <recommendedName>
        <fullName evidence="3">DNA polymerase III delta N-terminal domain-containing protein</fullName>
    </recommendedName>
</protein>
<reference evidence="1 2" key="1">
    <citation type="journal article" date="2012" name="BMC Genomics">
        <title>Genomic sequence analysis and characterization of Sneathia amnii sp. nov.</title>
        <authorList>
            <consortium name="Vaginal Microbiome Consortium (additional members)"/>
            <person name="Harwich M.D.Jr."/>
            <person name="Serrano M.G."/>
            <person name="Fettweis J.M."/>
            <person name="Alves J.M."/>
            <person name="Reimers M.A."/>
            <person name="Buck G.A."/>
            <person name="Jefferson K.K."/>
        </authorList>
    </citation>
    <scope>NUCLEOTIDE SEQUENCE [LARGE SCALE GENOMIC DNA]</scope>
    <source>
        <strain evidence="1 2">SN35</strain>
    </source>
</reference>
<evidence type="ECO:0008006" key="3">
    <source>
        <dbReference type="Google" id="ProtNLM"/>
    </source>
</evidence>
<sequence>MIYYITGINARLIKLDDLKKDFDSVRVYDANIQDEYDNFLEDISNVSIFPTNDLVILKRCEKLKNIKDLIEYLKLHKDENKSIAIDYFFEYKGKNPYVKEFKALDAQIFNIEETKDLVIDYVKENLGVSKVEAKKILSYIGEDYVHVKNEVFKYKSALNGKYDFEVVKSLMLENQEKKINEYLSEIYEGKFNLDKVNNKYYIPLIYAIYNDFSIFHKLNILNLSKNYEEFRKTYDEFEKYFKANYYVIFLKNKALKFDKNKCMEVLKKCNEMENKIKQGLIDEKLALWFVISEIQK</sequence>
<evidence type="ECO:0000313" key="1">
    <source>
        <dbReference type="EMBL" id="AKC95605.1"/>
    </source>
</evidence>
<dbReference type="Gene3D" id="1.20.272.10">
    <property type="match status" value="1"/>
</dbReference>
<keyword evidence="2" id="KW-1185">Reference proteome</keyword>
<dbReference type="AlphaFoldDB" id="A0A0E3ZCE4"/>
<dbReference type="OrthoDB" id="85610at2"/>
<dbReference type="PATRIC" id="fig|1069640.6.peg.716"/>